<dbReference type="Pfam" id="PF07883">
    <property type="entry name" value="Cupin_2"/>
    <property type="match status" value="1"/>
</dbReference>
<dbReference type="InterPro" id="IPR014710">
    <property type="entry name" value="RmlC-like_jellyroll"/>
</dbReference>
<organism evidence="3">
    <name type="scientific">bioreactor metagenome</name>
    <dbReference type="NCBI Taxonomy" id="1076179"/>
    <lineage>
        <taxon>unclassified sequences</taxon>
        <taxon>metagenomes</taxon>
        <taxon>ecological metagenomes</taxon>
    </lineage>
</organism>
<dbReference type="InterPro" id="IPR011051">
    <property type="entry name" value="RmlC_Cupin_sf"/>
</dbReference>
<dbReference type="SUPFAM" id="SSF51182">
    <property type="entry name" value="RmlC-like cupins"/>
    <property type="match status" value="1"/>
</dbReference>
<dbReference type="InterPro" id="IPR050807">
    <property type="entry name" value="TransReg_Diox_bact_type"/>
</dbReference>
<dbReference type="PANTHER" id="PTHR46797:SF1">
    <property type="entry name" value="METHYLPHOSPHONATE SYNTHASE"/>
    <property type="match status" value="1"/>
</dbReference>
<sequence>MSYLDNTSYSKENTGKRIKSFRLAQNISISKLAAEIGVSKSLISQVERGEVYPSIQTLEKMSAALNVPLGEFFQIKEDQPDEQLSSIVKNGKHKIILMPETNNRYNVLTPNVSNNPFEFLLIEFPPHEDKAQVDNSVHKGEQCFYILEGDLTLNIDDKTYKVSVGDSGYIASYSKHSFFNNSGKTAKAIIVTTNSVL</sequence>
<dbReference type="PANTHER" id="PTHR46797">
    <property type="entry name" value="HTH-TYPE TRANSCRIPTIONAL REGULATOR"/>
    <property type="match status" value="1"/>
</dbReference>
<evidence type="ECO:0000256" key="1">
    <source>
        <dbReference type="ARBA" id="ARBA00023125"/>
    </source>
</evidence>
<name>A0A644ZSF7_9ZZZZ</name>
<proteinExistence type="predicted"/>
<feature type="domain" description="HTH cro/C1-type" evidence="2">
    <location>
        <begin position="18"/>
        <end position="72"/>
    </location>
</feature>
<evidence type="ECO:0000259" key="2">
    <source>
        <dbReference type="PROSITE" id="PS50943"/>
    </source>
</evidence>
<evidence type="ECO:0000313" key="3">
    <source>
        <dbReference type="EMBL" id="MPM43900.1"/>
    </source>
</evidence>
<keyword evidence="1" id="KW-0238">DNA-binding</keyword>
<dbReference type="AlphaFoldDB" id="A0A644ZSF7"/>
<accession>A0A644ZSF7</accession>
<dbReference type="InterPro" id="IPR010982">
    <property type="entry name" value="Lambda_DNA-bd_dom_sf"/>
</dbReference>
<dbReference type="SUPFAM" id="SSF47413">
    <property type="entry name" value="lambda repressor-like DNA-binding domains"/>
    <property type="match status" value="1"/>
</dbReference>
<dbReference type="PROSITE" id="PS50943">
    <property type="entry name" value="HTH_CROC1"/>
    <property type="match status" value="1"/>
</dbReference>
<dbReference type="Gene3D" id="2.60.120.10">
    <property type="entry name" value="Jelly Rolls"/>
    <property type="match status" value="1"/>
</dbReference>
<dbReference type="InterPro" id="IPR013096">
    <property type="entry name" value="Cupin_2"/>
</dbReference>
<dbReference type="GO" id="GO:0003677">
    <property type="term" value="F:DNA binding"/>
    <property type="evidence" value="ECO:0007669"/>
    <property type="project" value="UniProtKB-KW"/>
</dbReference>
<dbReference type="CDD" id="cd00093">
    <property type="entry name" value="HTH_XRE"/>
    <property type="match status" value="1"/>
</dbReference>
<dbReference type="EMBL" id="VSSQ01010278">
    <property type="protein sequence ID" value="MPM43900.1"/>
    <property type="molecule type" value="Genomic_DNA"/>
</dbReference>
<dbReference type="Pfam" id="PF01381">
    <property type="entry name" value="HTH_3"/>
    <property type="match status" value="1"/>
</dbReference>
<dbReference type="GO" id="GO:0003700">
    <property type="term" value="F:DNA-binding transcription factor activity"/>
    <property type="evidence" value="ECO:0007669"/>
    <property type="project" value="TreeGrafter"/>
</dbReference>
<dbReference type="CDD" id="cd02209">
    <property type="entry name" value="cupin_XRE_C"/>
    <property type="match status" value="1"/>
</dbReference>
<gene>
    <name evidence="3" type="primary">puuR_10</name>
    <name evidence="3" type="ORF">SDC9_90577</name>
</gene>
<dbReference type="Gene3D" id="1.10.260.40">
    <property type="entry name" value="lambda repressor-like DNA-binding domains"/>
    <property type="match status" value="1"/>
</dbReference>
<dbReference type="SMART" id="SM00530">
    <property type="entry name" value="HTH_XRE"/>
    <property type="match status" value="1"/>
</dbReference>
<protein>
    <submittedName>
        <fullName evidence="3">HTH-type transcriptional regulator PuuR</fullName>
    </submittedName>
</protein>
<reference evidence="3" key="1">
    <citation type="submission" date="2019-08" db="EMBL/GenBank/DDBJ databases">
        <authorList>
            <person name="Kucharzyk K."/>
            <person name="Murdoch R.W."/>
            <person name="Higgins S."/>
            <person name="Loffler F."/>
        </authorList>
    </citation>
    <scope>NUCLEOTIDE SEQUENCE</scope>
</reference>
<dbReference type="GO" id="GO:0005829">
    <property type="term" value="C:cytosol"/>
    <property type="evidence" value="ECO:0007669"/>
    <property type="project" value="TreeGrafter"/>
</dbReference>
<dbReference type="InterPro" id="IPR001387">
    <property type="entry name" value="Cro/C1-type_HTH"/>
</dbReference>
<comment type="caution">
    <text evidence="3">The sequence shown here is derived from an EMBL/GenBank/DDBJ whole genome shotgun (WGS) entry which is preliminary data.</text>
</comment>